<organism evidence="2 3">
    <name type="scientific">Stieleria magnilauensis</name>
    <dbReference type="NCBI Taxonomy" id="2527963"/>
    <lineage>
        <taxon>Bacteria</taxon>
        <taxon>Pseudomonadati</taxon>
        <taxon>Planctomycetota</taxon>
        <taxon>Planctomycetia</taxon>
        <taxon>Pirellulales</taxon>
        <taxon>Pirellulaceae</taxon>
        <taxon>Stieleria</taxon>
    </lineage>
</organism>
<keyword evidence="3" id="KW-1185">Reference proteome</keyword>
<protein>
    <submittedName>
        <fullName evidence="2">NgoFVII restriction endonuclease</fullName>
    </submittedName>
</protein>
<keyword evidence="2" id="KW-0540">Nuclease</keyword>
<dbReference type="Pfam" id="PF09565">
    <property type="entry name" value="RE_NgoFVII"/>
    <property type="match status" value="1"/>
</dbReference>
<dbReference type="CDD" id="cd09117">
    <property type="entry name" value="PLDc_Bfil_DEXD_like"/>
    <property type="match status" value="1"/>
</dbReference>
<dbReference type="EMBL" id="CP036432">
    <property type="protein sequence ID" value="QDV85593.1"/>
    <property type="molecule type" value="Genomic_DNA"/>
</dbReference>
<reference evidence="2 3" key="1">
    <citation type="submission" date="2019-02" db="EMBL/GenBank/DDBJ databases">
        <title>Deep-cultivation of Planctomycetes and their phenomic and genomic characterization uncovers novel biology.</title>
        <authorList>
            <person name="Wiegand S."/>
            <person name="Jogler M."/>
            <person name="Boedeker C."/>
            <person name="Pinto D."/>
            <person name="Vollmers J."/>
            <person name="Rivas-Marin E."/>
            <person name="Kohn T."/>
            <person name="Peeters S.H."/>
            <person name="Heuer A."/>
            <person name="Rast P."/>
            <person name="Oberbeckmann S."/>
            <person name="Bunk B."/>
            <person name="Jeske O."/>
            <person name="Meyerdierks A."/>
            <person name="Storesund J.E."/>
            <person name="Kallscheuer N."/>
            <person name="Luecker S."/>
            <person name="Lage O.M."/>
            <person name="Pohl T."/>
            <person name="Merkel B.J."/>
            <person name="Hornburger P."/>
            <person name="Mueller R.-W."/>
            <person name="Bruemmer F."/>
            <person name="Labrenz M."/>
            <person name="Spormann A.M."/>
            <person name="Op den Camp H."/>
            <person name="Overmann J."/>
            <person name="Amann R."/>
            <person name="Jetten M.S.M."/>
            <person name="Mascher T."/>
            <person name="Medema M.H."/>
            <person name="Devos D.P."/>
            <person name="Kaster A.-K."/>
            <person name="Ovreas L."/>
            <person name="Rohde M."/>
            <person name="Galperin M.Y."/>
            <person name="Jogler C."/>
        </authorList>
    </citation>
    <scope>NUCLEOTIDE SEQUENCE [LARGE SCALE GENOMIC DNA]</scope>
    <source>
        <strain evidence="2 3">TBK1r</strain>
    </source>
</reference>
<dbReference type="SUPFAM" id="SSF56024">
    <property type="entry name" value="Phospholipase D/nuclease"/>
    <property type="match status" value="1"/>
</dbReference>
<evidence type="ECO:0000313" key="2">
    <source>
        <dbReference type="EMBL" id="QDV85593.1"/>
    </source>
</evidence>
<dbReference type="RefSeq" id="WP_419580261.1">
    <property type="nucleotide sequence ID" value="NZ_CP036432.1"/>
</dbReference>
<dbReference type="PROSITE" id="PS50035">
    <property type="entry name" value="PLD"/>
    <property type="match status" value="1"/>
</dbReference>
<proteinExistence type="predicted"/>
<evidence type="ECO:0000313" key="3">
    <source>
        <dbReference type="Proteomes" id="UP000318081"/>
    </source>
</evidence>
<name>A0ABX5XU80_9BACT</name>
<feature type="domain" description="PLD phosphodiesterase" evidence="1">
    <location>
        <begin position="103"/>
        <end position="133"/>
    </location>
</feature>
<evidence type="ECO:0000259" key="1">
    <source>
        <dbReference type="PROSITE" id="PS50035"/>
    </source>
</evidence>
<accession>A0ABX5XU80</accession>
<keyword evidence="2" id="KW-0255">Endonuclease</keyword>
<dbReference type="InterPro" id="IPR001736">
    <property type="entry name" value="PLipase_D/transphosphatidylase"/>
</dbReference>
<gene>
    <name evidence="2" type="ORF">TBK1r_46070</name>
</gene>
<dbReference type="Gene3D" id="3.30.870.10">
    <property type="entry name" value="Endonuclease Chain A"/>
    <property type="match status" value="1"/>
</dbReference>
<dbReference type="Proteomes" id="UP000318081">
    <property type="component" value="Chromosome"/>
</dbReference>
<dbReference type="GO" id="GO:0004519">
    <property type="term" value="F:endonuclease activity"/>
    <property type="evidence" value="ECO:0007669"/>
    <property type="project" value="UniProtKB-KW"/>
</dbReference>
<sequence>MAVSIEMLHAVPQQEVYSRVRDLIRRSNKVSVAVGFLTEAGVSLISSAITPNPAVLHSLVVGATTLKACDGLDQLLAVGVPSRNLKVYLGHTRPGRGNSFTKYHPMMHSKVYLFESDNQASAIVGSHNMTGFALAGQNSEASLLISGDRTDPVFDEIRSHVAAIESGSQQYDPTKSHAYAWWFRQLFNGYMYKVLYGDGEDGVEFKRNVVAIAVSNQGAAPQLGDIIYVEVPEQFKIMRALGEEVHFYVLSQLPQSVEQGLTQLAKCPIAFTGHVKGSNEDGVHQGRAEWIINDLSNPILQRTSGTVSPVPSPTEIQVFIRVDRLLHERYKYFFDVGKSWQPVYDDDAKSDLVVEPEIGDHFQRLNLIPAEHLPWKKVVDLAPTGENGEESVNYRELSPDSGRYFVLSRRRKPFESETQEPDGSQDDSAELVEPTAETELVRQIPSEVWFAVAKWAKENDKLEGWQRSISYSIGRKLANIESPSEKQAKQAVRLLATALGEAFEHDSLTSELAQAVHNLSR</sequence>
<dbReference type="InterPro" id="IPR019065">
    <property type="entry name" value="RE_NgoFVII_N"/>
</dbReference>
<keyword evidence="2" id="KW-0378">Hydrolase</keyword>